<proteinExistence type="predicted"/>
<name>A0A3B1DEJ3_9ZZZZ</name>
<keyword evidence="1" id="KW-1005">Bacterial flagellum biogenesis</keyword>
<sequence length="184" mass="19928">MQNTRKNTSRANALRASAPSSVAAPATRSLEALLNDLVRAHEVFMRASGAHRESLRRADPSAISEARDQVAEACQRIAALDQERRSIVAALSPGNPDATLTFLAARLPEPERSRSLELAKTLRELVIRARTDQRRLRAAADSMLRHVRGVVQQVQQSLNHSGTYGRAGRVDAGAAVVSGIDMTT</sequence>
<dbReference type="GO" id="GO:0044780">
    <property type="term" value="P:bacterial-type flagellum assembly"/>
    <property type="evidence" value="ECO:0007669"/>
    <property type="project" value="InterPro"/>
</dbReference>
<dbReference type="AlphaFoldDB" id="A0A3B1DEJ3"/>
<gene>
    <name evidence="3" type="ORF">MNBD_PLANCTO03-805</name>
</gene>
<organism evidence="3">
    <name type="scientific">hydrothermal vent metagenome</name>
    <dbReference type="NCBI Taxonomy" id="652676"/>
    <lineage>
        <taxon>unclassified sequences</taxon>
        <taxon>metagenomes</taxon>
        <taxon>ecological metagenomes</taxon>
    </lineage>
</organism>
<dbReference type="SUPFAM" id="SSF140566">
    <property type="entry name" value="FlgN-like"/>
    <property type="match status" value="1"/>
</dbReference>
<dbReference type="InterPro" id="IPR036679">
    <property type="entry name" value="FlgN-like_sf"/>
</dbReference>
<evidence type="ECO:0008006" key="4">
    <source>
        <dbReference type="Google" id="ProtNLM"/>
    </source>
</evidence>
<reference evidence="3" key="1">
    <citation type="submission" date="2018-06" db="EMBL/GenBank/DDBJ databases">
        <authorList>
            <person name="Zhirakovskaya E."/>
        </authorList>
    </citation>
    <scope>NUCLEOTIDE SEQUENCE</scope>
</reference>
<feature type="region of interest" description="Disordered" evidence="2">
    <location>
        <begin position="1"/>
        <end position="22"/>
    </location>
</feature>
<accession>A0A3B1DEJ3</accession>
<protein>
    <recommendedName>
        <fullName evidence="4">Flagellar biosynthesis protein FlgN</fullName>
    </recommendedName>
</protein>
<dbReference type="InterPro" id="IPR007809">
    <property type="entry name" value="FlgN-like"/>
</dbReference>
<evidence type="ECO:0000256" key="1">
    <source>
        <dbReference type="ARBA" id="ARBA00022795"/>
    </source>
</evidence>
<dbReference type="Gene3D" id="1.20.58.300">
    <property type="entry name" value="FlgN-like"/>
    <property type="match status" value="1"/>
</dbReference>
<feature type="compositionally biased region" description="Low complexity" evidence="2">
    <location>
        <begin position="13"/>
        <end position="22"/>
    </location>
</feature>
<evidence type="ECO:0000256" key="2">
    <source>
        <dbReference type="SAM" id="MobiDB-lite"/>
    </source>
</evidence>
<dbReference type="Pfam" id="PF05130">
    <property type="entry name" value="FlgN"/>
    <property type="match status" value="1"/>
</dbReference>
<dbReference type="EMBL" id="UOGK01000209">
    <property type="protein sequence ID" value="VAX39212.1"/>
    <property type="molecule type" value="Genomic_DNA"/>
</dbReference>
<evidence type="ECO:0000313" key="3">
    <source>
        <dbReference type="EMBL" id="VAX39212.1"/>
    </source>
</evidence>
<feature type="compositionally biased region" description="Polar residues" evidence="2">
    <location>
        <begin position="1"/>
        <end position="11"/>
    </location>
</feature>